<gene>
    <name evidence="1" type="ORF">Novomoskovsk_64</name>
</gene>
<dbReference type="EMBL" id="MT422786">
    <property type="protein sequence ID" value="QKN88252.1"/>
    <property type="molecule type" value="Genomic_DNA"/>
</dbReference>
<evidence type="ECO:0000313" key="1">
    <source>
        <dbReference type="EMBL" id="QKN88252.1"/>
    </source>
</evidence>
<sequence length="103" mass="12226">MTIKITRSQEKAFGEFIKGVSNLKLTLENVIRYHGHWENHYKPLNDLPFDELVELIIIKEFEVVRTIEEVIDDHLDEASRKYRDNAERAIYDLKLELKQEGLI</sequence>
<keyword evidence="2" id="KW-1185">Reference proteome</keyword>
<proteinExistence type="predicted"/>
<organism evidence="1 2">
    <name type="scientific">Bacillus phage Novomoskovsk</name>
    <dbReference type="NCBI Taxonomy" id="2736258"/>
    <lineage>
        <taxon>Viruses</taxon>
        <taxon>Duplodnaviria</taxon>
        <taxon>Heunggongvirae</taxon>
        <taxon>Uroviricota</taxon>
        <taxon>Caudoviricetes</taxon>
        <taxon>Ehrlichviridae</taxon>
        <taxon>Andromedavirus</taxon>
        <taxon>Andromedavirus novomoskovsk</taxon>
    </lineage>
</organism>
<dbReference type="Proteomes" id="UP000509405">
    <property type="component" value="Segment"/>
</dbReference>
<protein>
    <submittedName>
        <fullName evidence="1">Uncharacterized protein</fullName>
    </submittedName>
</protein>
<evidence type="ECO:0000313" key="2">
    <source>
        <dbReference type="Proteomes" id="UP000509405"/>
    </source>
</evidence>
<accession>A0A6M9Z6G9</accession>
<reference evidence="1 2" key="1">
    <citation type="submission" date="2020-05" db="EMBL/GenBank/DDBJ databases">
        <authorList>
            <person name="Piligrimova E."/>
            <person name="Kazantseva O."/>
            <person name="Skorynina A."/>
            <person name="Shadrin A."/>
        </authorList>
    </citation>
    <scope>NUCLEOTIDE SEQUENCE [LARGE SCALE GENOMIC DNA]</scope>
</reference>
<name>A0A6M9Z6G9_9CAUD</name>